<name>A0AAE1PQM8_9EUCA</name>
<dbReference type="Proteomes" id="UP001292094">
    <property type="component" value="Unassembled WGS sequence"/>
</dbReference>
<accession>A0AAE1PQM8</accession>
<evidence type="ECO:0000313" key="3">
    <source>
        <dbReference type="Proteomes" id="UP001292094"/>
    </source>
</evidence>
<sequence length="229" mass="25196">MAPQSRSQTVSTSARVLRTILVNRSAKSRPPAAQPTTTTTTTHHQQQSPPPAAEPTTTSSRAHHHQHSPPPAAQPTTSSTTYQLKSLFIMMKSFSKSIRGSESVAEIFTVYDEYCTTYDKMMHEEGRYKGPSLLVEALTKKVPKNQRKKLRLLDVAAGTGMAGMGLAQNGFTSKKIYTNTFQEYVGQENSNVPQDCYDVVFVVGGMGNNHIPFTGVHEFVKLAKSGVYR</sequence>
<evidence type="ECO:0000256" key="1">
    <source>
        <dbReference type="SAM" id="MobiDB-lite"/>
    </source>
</evidence>
<dbReference type="EMBL" id="JAWZYT010001504">
    <property type="protein sequence ID" value="KAK4311547.1"/>
    <property type="molecule type" value="Genomic_DNA"/>
</dbReference>
<evidence type="ECO:0000313" key="2">
    <source>
        <dbReference type="EMBL" id="KAK4311547.1"/>
    </source>
</evidence>
<protein>
    <submittedName>
        <fullName evidence="2">Uncharacterized protein</fullName>
    </submittedName>
</protein>
<proteinExistence type="predicted"/>
<reference evidence="2" key="1">
    <citation type="submission" date="2023-11" db="EMBL/GenBank/DDBJ databases">
        <title>Genome assemblies of two species of porcelain crab, Petrolisthes cinctipes and Petrolisthes manimaculis (Anomura: Porcellanidae).</title>
        <authorList>
            <person name="Angst P."/>
        </authorList>
    </citation>
    <scope>NUCLEOTIDE SEQUENCE</scope>
    <source>
        <strain evidence="2">PB745_02</strain>
        <tissue evidence="2">Gill</tissue>
    </source>
</reference>
<feature type="region of interest" description="Disordered" evidence="1">
    <location>
        <begin position="1"/>
        <end position="79"/>
    </location>
</feature>
<organism evidence="2 3">
    <name type="scientific">Petrolisthes manimaculis</name>
    <dbReference type="NCBI Taxonomy" id="1843537"/>
    <lineage>
        <taxon>Eukaryota</taxon>
        <taxon>Metazoa</taxon>
        <taxon>Ecdysozoa</taxon>
        <taxon>Arthropoda</taxon>
        <taxon>Crustacea</taxon>
        <taxon>Multicrustacea</taxon>
        <taxon>Malacostraca</taxon>
        <taxon>Eumalacostraca</taxon>
        <taxon>Eucarida</taxon>
        <taxon>Decapoda</taxon>
        <taxon>Pleocyemata</taxon>
        <taxon>Anomura</taxon>
        <taxon>Galatheoidea</taxon>
        <taxon>Porcellanidae</taxon>
        <taxon>Petrolisthes</taxon>
    </lineage>
</organism>
<gene>
    <name evidence="2" type="ORF">Pmani_016963</name>
</gene>
<dbReference type="AlphaFoldDB" id="A0AAE1PQM8"/>
<dbReference type="Gene3D" id="3.40.50.150">
    <property type="entry name" value="Vaccinia Virus protein VP39"/>
    <property type="match status" value="1"/>
</dbReference>
<dbReference type="InterPro" id="IPR029063">
    <property type="entry name" value="SAM-dependent_MTases_sf"/>
</dbReference>
<feature type="compositionally biased region" description="Polar residues" evidence="1">
    <location>
        <begin position="1"/>
        <end position="14"/>
    </location>
</feature>
<keyword evidence="3" id="KW-1185">Reference proteome</keyword>
<dbReference type="SUPFAM" id="SSF53335">
    <property type="entry name" value="S-adenosyl-L-methionine-dependent methyltransferases"/>
    <property type="match status" value="1"/>
</dbReference>
<comment type="caution">
    <text evidence="2">The sequence shown here is derived from an EMBL/GenBank/DDBJ whole genome shotgun (WGS) entry which is preliminary data.</text>
</comment>
<feature type="compositionally biased region" description="Low complexity" evidence="1">
    <location>
        <begin position="30"/>
        <end position="47"/>
    </location>
</feature>